<feature type="domain" description="C2H2-type" evidence="16">
    <location>
        <begin position="209"/>
        <end position="232"/>
    </location>
</feature>
<feature type="domain" description="C2H2-type" evidence="16">
    <location>
        <begin position="359"/>
        <end position="384"/>
    </location>
</feature>
<evidence type="ECO:0000256" key="4">
    <source>
        <dbReference type="ARBA" id="ARBA00022737"/>
    </source>
</evidence>
<feature type="domain" description="C2H2-type" evidence="16">
    <location>
        <begin position="300"/>
        <end position="327"/>
    </location>
</feature>
<evidence type="ECO:0000256" key="2">
    <source>
        <dbReference type="ARBA" id="ARBA00004123"/>
    </source>
</evidence>
<keyword evidence="7" id="KW-0805">Transcription regulation</keyword>
<evidence type="ECO:0000256" key="14">
    <source>
        <dbReference type="SAM" id="MobiDB-lite"/>
    </source>
</evidence>
<feature type="domain" description="C2H2-type" evidence="16">
    <location>
        <begin position="269"/>
        <end position="296"/>
    </location>
</feature>
<keyword evidence="3 13" id="KW-0479">Metal-binding</keyword>
<dbReference type="PhylomeDB" id="B4LIL8"/>
<dbReference type="PANTHER" id="PTHR24388:SF54">
    <property type="entry name" value="PROTEIN ESCARGOT"/>
    <property type="match status" value="1"/>
</dbReference>
<dbReference type="GO" id="GO:0005634">
    <property type="term" value="C:nucleus"/>
    <property type="evidence" value="ECO:0007669"/>
    <property type="project" value="UniProtKB-SubCell"/>
</dbReference>
<evidence type="ECO:0000256" key="7">
    <source>
        <dbReference type="ARBA" id="ARBA00023015"/>
    </source>
</evidence>
<comment type="similarity">
    <text evidence="11">Belongs to the snail C2H2-type zinc-finger protein family.</text>
</comment>
<dbReference type="OrthoDB" id="6077919at2759"/>
<dbReference type="FunFam" id="3.30.160.60:FF:000097">
    <property type="entry name" value="Zinc finger protein"/>
    <property type="match status" value="1"/>
</dbReference>
<comment type="subcellular location">
    <subcellularLocation>
        <location evidence="2">Nucleus</location>
    </subcellularLocation>
</comment>
<keyword evidence="8" id="KW-0238">DNA-binding</keyword>
<gene>
    <name evidence="18" type="primary">Dvir\GJ21450</name>
    <name evidence="18" type="ORF">Dvir_GJ21450</name>
</gene>
<evidence type="ECO:0000256" key="1">
    <source>
        <dbReference type="ARBA" id="ARBA00003767"/>
    </source>
</evidence>
<reference evidence="18 19" key="1">
    <citation type="journal article" date="2007" name="Nature">
        <title>Evolution of genes and genomes on the Drosophila phylogeny.</title>
        <authorList>
            <consortium name="Drosophila 12 Genomes Consortium"/>
            <person name="Clark A.G."/>
            <person name="Eisen M.B."/>
            <person name="Smith D.R."/>
            <person name="Bergman C.M."/>
            <person name="Oliver B."/>
            <person name="Markow T.A."/>
            <person name="Kaufman T.C."/>
            <person name="Kellis M."/>
            <person name="Gelbart W."/>
            <person name="Iyer V.N."/>
            <person name="Pollard D.A."/>
            <person name="Sackton T.B."/>
            <person name="Larracuente A.M."/>
            <person name="Singh N.D."/>
            <person name="Abad J.P."/>
            <person name="Abt D.N."/>
            <person name="Adryan B."/>
            <person name="Aguade M."/>
            <person name="Akashi H."/>
            <person name="Anderson W.W."/>
            <person name="Aquadro C.F."/>
            <person name="Ardell D.H."/>
            <person name="Arguello R."/>
            <person name="Artieri C.G."/>
            <person name="Barbash D.A."/>
            <person name="Barker D."/>
            <person name="Barsanti P."/>
            <person name="Batterham P."/>
            <person name="Batzoglou S."/>
            <person name="Begun D."/>
            <person name="Bhutkar A."/>
            <person name="Blanco E."/>
            <person name="Bosak S.A."/>
            <person name="Bradley R.K."/>
            <person name="Brand A.D."/>
            <person name="Brent M.R."/>
            <person name="Brooks A.N."/>
            <person name="Brown R.H."/>
            <person name="Butlin R.K."/>
            <person name="Caggese C."/>
            <person name="Calvi B.R."/>
            <person name="Bernardo de Carvalho A."/>
            <person name="Caspi A."/>
            <person name="Castrezana S."/>
            <person name="Celniker S.E."/>
            <person name="Chang J.L."/>
            <person name="Chapple C."/>
            <person name="Chatterji S."/>
            <person name="Chinwalla A."/>
            <person name="Civetta A."/>
            <person name="Clifton S.W."/>
            <person name="Comeron J.M."/>
            <person name="Costello J.C."/>
            <person name="Coyne J.A."/>
            <person name="Daub J."/>
            <person name="David R.G."/>
            <person name="Delcher A.L."/>
            <person name="Delehaunty K."/>
            <person name="Do C.B."/>
            <person name="Ebling H."/>
            <person name="Edwards K."/>
            <person name="Eickbush T."/>
            <person name="Evans J.D."/>
            <person name="Filipski A."/>
            <person name="Findeiss S."/>
            <person name="Freyhult E."/>
            <person name="Fulton L."/>
            <person name="Fulton R."/>
            <person name="Garcia A.C."/>
            <person name="Gardiner A."/>
            <person name="Garfield D.A."/>
            <person name="Garvin B.E."/>
            <person name="Gibson G."/>
            <person name="Gilbert D."/>
            <person name="Gnerre S."/>
            <person name="Godfrey J."/>
            <person name="Good R."/>
            <person name="Gotea V."/>
            <person name="Gravely B."/>
            <person name="Greenberg A.J."/>
            <person name="Griffiths-Jones S."/>
            <person name="Gross S."/>
            <person name="Guigo R."/>
            <person name="Gustafson E.A."/>
            <person name="Haerty W."/>
            <person name="Hahn M.W."/>
            <person name="Halligan D.L."/>
            <person name="Halpern A.L."/>
            <person name="Halter G.M."/>
            <person name="Han M.V."/>
            <person name="Heger A."/>
            <person name="Hillier L."/>
            <person name="Hinrichs A.S."/>
            <person name="Holmes I."/>
            <person name="Hoskins R.A."/>
            <person name="Hubisz M.J."/>
            <person name="Hultmark D."/>
            <person name="Huntley M.A."/>
            <person name="Jaffe D.B."/>
            <person name="Jagadeeshan S."/>
            <person name="Jeck W.R."/>
            <person name="Johnson J."/>
            <person name="Jones C.D."/>
            <person name="Jordan W.C."/>
            <person name="Karpen G.H."/>
            <person name="Kataoka E."/>
            <person name="Keightley P.D."/>
            <person name="Kheradpour P."/>
            <person name="Kirkness E.F."/>
            <person name="Koerich L.B."/>
            <person name="Kristiansen K."/>
            <person name="Kudrna D."/>
            <person name="Kulathinal R.J."/>
            <person name="Kumar S."/>
            <person name="Kwok R."/>
            <person name="Lander E."/>
            <person name="Langley C.H."/>
            <person name="Lapoint R."/>
            <person name="Lazzaro B.P."/>
            <person name="Lee S.J."/>
            <person name="Levesque L."/>
            <person name="Li R."/>
            <person name="Lin C.F."/>
            <person name="Lin M.F."/>
            <person name="Lindblad-Toh K."/>
            <person name="Llopart A."/>
            <person name="Long M."/>
            <person name="Low L."/>
            <person name="Lozovsky E."/>
            <person name="Lu J."/>
            <person name="Luo M."/>
            <person name="Machado C.A."/>
            <person name="Makalowski W."/>
            <person name="Marzo M."/>
            <person name="Matsuda M."/>
            <person name="Matzkin L."/>
            <person name="McAllister B."/>
            <person name="McBride C.S."/>
            <person name="McKernan B."/>
            <person name="McKernan K."/>
            <person name="Mendez-Lago M."/>
            <person name="Minx P."/>
            <person name="Mollenhauer M.U."/>
            <person name="Montooth K."/>
            <person name="Mount S.M."/>
            <person name="Mu X."/>
            <person name="Myers E."/>
            <person name="Negre B."/>
            <person name="Newfeld S."/>
            <person name="Nielsen R."/>
            <person name="Noor M.A."/>
            <person name="O'Grady P."/>
            <person name="Pachter L."/>
            <person name="Papaceit M."/>
            <person name="Parisi M.J."/>
            <person name="Parisi M."/>
            <person name="Parts L."/>
            <person name="Pedersen J.S."/>
            <person name="Pesole G."/>
            <person name="Phillippy A.M."/>
            <person name="Ponting C.P."/>
            <person name="Pop M."/>
            <person name="Porcelli D."/>
            <person name="Powell J.R."/>
            <person name="Prohaska S."/>
            <person name="Pruitt K."/>
            <person name="Puig M."/>
            <person name="Quesneville H."/>
            <person name="Ram K.R."/>
            <person name="Rand D."/>
            <person name="Rasmussen M.D."/>
            <person name="Reed L.K."/>
            <person name="Reenan R."/>
            <person name="Reily A."/>
            <person name="Remington K.A."/>
            <person name="Rieger T.T."/>
            <person name="Ritchie M.G."/>
            <person name="Robin C."/>
            <person name="Rogers Y.H."/>
            <person name="Rohde C."/>
            <person name="Rozas J."/>
            <person name="Rubenfield M.J."/>
            <person name="Ruiz A."/>
            <person name="Russo S."/>
            <person name="Salzberg S.L."/>
            <person name="Sanchez-Gracia A."/>
            <person name="Saranga D.J."/>
            <person name="Sato H."/>
            <person name="Schaeffer S.W."/>
            <person name="Schatz M.C."/>
            <person name="Schlenke T."/>
            <person name="Schwartz R."/>
            <person name="Segarra C."/>
            <person name="Singh R.S."/>
            <person name="Sirot L."/>
            <person name="Sirota M."/>
            <person name="Sisneros N.B."/>
            <person name="Smith C.D."/>
            <person name="Smith T.F."/>
            <person name="Spieth J."/>
            <person name="Stage D.E."/>
            <person name="Stark A."/>
            <person name="Stephan W."/>
            <person name="Strausberg R.L."/>
            <person name="Strempel S."/>
            <person name="Sturgill D."/>
            <person name="Sutton G."/>
            <person name="Sutton G.G."/>
            <person name="Tao W."/>
            <person name="Teichmann S."/>
            <person name="Tobari Y.N."/>
            <person name="Tomimura Y."/>
            <person name="Tsolas J.M."/>
            <person name="Valente V.L."/>
            <person name="Venter E."/>
            <person name="Venter J.C."/>
            <person name="Vicario S."/>
            <person name="Vieira F.G."/>
            <person name="Vilella A.J."/>
            <person name="Villasante A."/>
            <person name="Walenz B."/>
            <person name="Wang J."/>
            <person name="Wasserman M."/>
            <person name="Watts T."/>
            <person name="Wilson D."/>
            <person name="Wilson R.K."/>
            <person name="Wing R.A."/>
            <person name="Wolfner M.F."/>
            <person name="Wong A."/>
            <person name="Wong G.K."/>
            <person name="Wu C.I."/>
            <person name="Wu G."/>
            <person name="Yamamoto D."/>
            <person name="Yang H.P."/>
            <person name="Yang S.P."/>
            <person name="Yorke J.A."/>
            <person name="Yoshida K."/>
            <person name="Zdobnov E."/>
            <person name="Zhang P."/>
            <person name="Zhang Y."/>
            <person name="Zimin A.V."/>
            <person name="Baldwin J."/>
            <person name="Abdouelleil A."/>
            <person name="Abdulkadir J."/>
            <person name="Abebe A."/>
            <person name="Abera B."/>
            <person name="Abreu J."/>
            <person name="Acer S.C."/>
            <person name="Aftuck L."/>
            <person name="Alexander A."/>
            <person name="An P."/>
            <person name="Anderson E."/>
            <person name="Anderson S."/>
            <person name="Arachi H."/>
            <person name="Azer M."/>
            <person name="Bachantsang P."/>
            <person name="Barry A."/>
            <person name="Bayul T."/>
            <person name="Berlin A."/>
            <person name="Bessette D."/>
            <person name="Bloom T."/>
            <person name="Blye J."/>
            <person name="Boguslavskiy L."/>
            <person name="Bonnet C."/>
            <person name="Boukhgalter B."/>
            <person name="Bourzgui I."/>
            <person name="Brown A."/>
            <person name="Cahill P."/>
            <person name="Channer S."/>
            <person name="Cheshatsang Y."/>
            <person name="Chuda L."/>
            <person name="Citroen M."/>
            <person name="Collymore A."/>
            <person name="Cooke P."/>
            <person name="Costello M."/>
            <person name="D'Aco K."/>
            <person name="Daza R."/>
            <person name="De Haan G."/>
            <person name="DeGray S."/>
            <person name="DeMaso C."/>
            <person name="Dhargay N."/>
            <person name="Dooley K."/>
            <person name="Dooley E."/>
            <person name="Doricent M."/>
            <person name="Dorje P."/>
            <person name="Dorjee K."/>
            <person name="Dupes A."/>
            <person name="Elong R."/>
            <person name="Falk J."/>
            <person name="Farina A."/>
            <person name="Faro S."/>
            <person name="Ferguson D."/>
            <person name="Fisher S."/>
            <person name="Foley C.D."/>
            <person name="Franke A."/>
            <person name="Friedrich D."/>
            <person name="Gadbois L."/>
            <person name="Gearin G."/>
            <person name="Gearin C.R."/>
            <person name="Giannoukos G."/>
            <person name="Goode T."/>
            <person name="Graham J."/>
            <person name="Grandbois E."/>
            <person name="Grewal S."/>
            <person name="Gyaltsen K."/>
            <person name="Hafez N."/>
            <person name="Hagos B."/>
            <person name="Hall J."/>
            <person name="Henson C."/>
            <person name="Hollinger A."/>
            <person name="Honan T."/>
            <person name="Huard M.D."/>
            <person name="Hughes L."/>
            <person name="Hurhula B."/>
            <person name="Husby M.E."/>
            <person name="Kamat A."/>
            <person name="Kanga B."/>
            <person name="Kashin S."/>
            <person name="Khazanovich D."/>
            <person name="Kisner P."/>
            <person name="Lance K."/>
            <person name="Lara M."/>
            <person name="Lee W."/>
            <person name="Lennon N."/>
            <person name="Letendre F."/>
            <person name="LeVine R."/>
            <person name="Lipovsky A."/>
            <person name="Liu X."/>
            <person name="Liu J."/>
            <person name="Liu S."/>
            <person name="Lokyitsang T."/>
            <person name="Lokyitsang Y."/>
            <person name="Lubonja R."/>
            <person name="Lui A."/>
            <person name="MacDonald P."/>
            <person name="Magnisalis V."/>
            <person name="Maru K."/>
            <person name="Matthews C."/>
            <person name="McCusker W."/>
            <person name="McDonough S."/>
            <person name="Mehta T."/>
            <person name="Meldrim J."/>
            <person name="Meneus L."/>
            <person name="Mihai O."/>
            <person name="Mihalev A."/>
            <person name="Mihova T."/>
            <person name="Mittelman R."/>
            <person name="Mlenga V."/>
            <person name="Montmayeur A."/>
            <person name="Mulrain L."/>
            <person name="Navidi A."/>
            <person name="Naylor J."/>
            <person name="Negash T."/>
            <person name="Nguyen T."/>
            <person name="Nguyen N."/>
            <person name="Nicol R."/>
            <person name="Norbu C."/>
            <person name="Norbu N."/>
            <person name="Novod N."/>
            <person name="O'Neill B."/>
            <person name="Osman S."/>
            <person name="Markiewicz E."/>
            <person name="Oyono O.L."/>
            <person name="Patti C."/>
            <person name="Phunkhang P."/>
            <person name="Pierre F."/>
            <person name="Priest M."/>
            <person name="Raghuraman S."/>
            <person name="Rege F."/>
            <person name="Reyes R."/>
            <person name="Rise C."/>
            <person name="Rogov P."/>
            <person name="Ross K."/>
            <person name="Ryan E."/>
            <person name="Settipalli S."/>
            <person name="Shea T."/>
            <person name="Sherpa N."/>
            <person name="Shi L."/>
            <person name="Shih D."/>
            <person name="Sparrow T."/>
            <person name="Spaulding J."/>
            <person name="Stalker J."/>
            <person name="Stange-Thomann N."/>
            <person name="Stavropoulos S."/>
            <person name="Stone C."/>
            <person name="Strader C."/>
            <person name="Tesfaye S."/>
            <person name="Thomson T."/>
            <person name="Thoulutsang Y."/>
            <person name="Thoulutsang D."/>
            <person name="Topham K."/>
            <person name="Topping I."/>
            <person name="Tsamla T."/>
            <person name="Vassiliev H."/>
            <person name="Vo A."/>
            <person name="Wangchuk T."/>
            <person name="Wangdi T."/>
            <person name="Weiand M."/>
            <person name="Wilkinson J."/>
            <person name="Wilson A."/>
            <person name="Yadav S."/>
            <person name="Young G."/>
            <person name="Yu Q."/>
            <person name="Zembek L."/>
            <person name="Zhong D."/>
            <person name="Zimmer A."/>
            <person name="Zwirko Z."/>
            <person name="Jaffe D.B."/>
            <person name="Alvarez P."/>
            <person name="Brockman W."/>
            <person name="Butler J."/>
            <person name="Chin C."/>
            <person name="Gnerre S."/>
            <person name="Grabherr M."/>
            <person name="Kleber M."/>
            <person name="Mauceli E."/>
            <person name="MacCallum I."/>
        </authorList>
    </citation>
    <scope>NUCLEOTIDE SEQUENCE [LARGE SCALE GENOMIC DNA]</scope>
    <source>
        <strain evidence="19">Tucson 15010-1051.87</strain>
    </source>
</reference>
<dbReference type="GO" id="GO:0000978">
    <property type="term" value="F:RNA polymerase II cis-regulatory region sequence-specific DNA binding"/>
    <property type="evidence" value="ECO:0007669"/>
    <property type="project" value="TreeGrafter"/>
</dbReference>
<keyword evidence="15" id="KW-0732">Signal</keyword>
<sequence length="402" mass="45815">MFPLLNRSVFVVCRCCLMEQPAQCHSIRDNNQLSIELLTLAPNLQIVPSDVICQLCLHRLHDALEFRERCEESERILRARHEQALDDALECLEREVGCLEQAKSTSMSSQLEPVDFGTMDLSDLFRSSYEQPETTFASWDTGTLNTPIHLPATLEQLEASNAPAEQQQGGKADSMPAPVDVPKRKRAPRNKSGTTTGGATRTRTPKSLRPCSECEKKFTRNFQLKLHMISVHGLGDGLRYECEVCSKSFASRHSLRYHFTSLHSTERPFACELCDRRFVLRTQLISHARMHTGETKPRIFDCSVCGKTWPTKSDLRTHMRSHDPDMSKRPYKCDKCNKAFFTRGHLNSHHLVHTGEKPYACTYCDKSYQSVGNLNNHTLRQHSNIIEARLNLKYTDSMDIEA</sequence>
<dbReference type="FunFam" id="3.30.160.60:FF:000145">
    <property type="entry name" value="Zinc finger protein 574"/>
    <property type="match status" value="1"/>
</dbReference>
<feature type="domain" description="C2H2-type" evidence="16">
    <location>
        <begin position="331"/>
        <end position="358"/>
    </location>
</feature>
<evidence type="ECO:0000256" key="15">
    <source>
        <dbReference type="SAM" id="SignalP"/>
    </source>
</evidence>
<evidence type="ECO:0000256" key="8">
    <source>
        <dbReference type="ARBA" id="ARBA00023125"/>
    </source>
</evidence>
<dbReference type="KEGG" id="dvi:6626848"/>
<dbReference type="SMART" id="SM00355">
    <property type="entry name" value="ZnF_C2H2"/>
    <property type="match status" value="6"/>
</dbReference>
<evidence type="ECO:0000256" key="10">
    <source>
        <dbReference type="ARBA" id="ARBA00023242"/>
    </source>
</evidence>
<dbReference type="Pfam" id="PF00096">
    <property type="entry name" value="zf-C2H2"/>
    <property type="match status" value="4"/>
</dbReference>
<evidence type="ECO:0000256" key="5">
    <source>
        <dbReference type="ARBA" id="ARBA00022771"/>
    </source>
</evidence>
<evidence type="ECO:0000256" key="3">
    <source>
        <dbReference type="ARBA" id="ARBA00022723"/>
    </source>
</evidence>
<keyword evidence="6 13" id="KW-0862">Zinc</keyword>
<feature type="region of interest" description="Disordered" evidence="14">
    <location>
        <begin position="160"/>
        <end position="208"/>
    </location>
</feature>
<dbReference type="InParanoid" id="B4LIL8"/>
<evidence type="ECO:0000259" key="16">
    <source>
        <dbReference type="PROSITE" id="PS50157"/>
    </source>
</evidence>
<dbReference type="SMART" id="SM00868">
    <property type="entry name" value="zf-AD"/>
    <property type="match status" value="1"/>
</dbReference>
<keyword evidence="19" id="KW-1185">Reference proteome</keyword>
<dbReference type="SUPFAM" id="SSF57667">
    <property type="entry name" value="beta-beta-alpha zinc fingers"/>
    <property type="match status" value="4"/>
</dbReference>
<dbReference type="eggNOG" id="KOG1721">
    <property type="taxonomic scope" value="Eukaryota"/>
</dbReference>
<dbReference type="FunFam" id="3.30.160.60:FF:001111">
    <property type="entry name" value="Zinc finger protein 92 homolog"/>
    <property type="match status" value="1"/>
</dbReference>
<keyword evidence="5 12" id="KW-0863">Zinc-finger</keyword>
<dbReference type="PANTHER" id="PTHR24388">
    <property type="entry name" value="ZINC FINGER PROTEIN"/>
    <property type="match status" value="1"/>
</dbReference>
<dbReference type="Gene3D" id="3.30.160.60">
    <property type="entry name" value="Classic Zinc Finger"/>
    <property type="match status" value="5"/>
</dbReference>
<dbReference type="Pfam" id="PF13912">
    <property type="entry name" value="zf-C2H2_6"/>
    <property type="match status" value="2"/>
</dbReference>
<dbReference type="SUPFAM" id="SSF57716">
    <property type="entry name" value="Glucocorticoid receptor-like (DNA-binding domain)"/>
    <property type="match status" value="1"/>
</dbReference>
<evidence type="ECO:0000256" key="12">
    <source>
        <dbReference type="PROSITE-ProRule" id="PRU00042"/>
    </source>
</evidence>
<dbReference type="OMA" id="EMRYQCE"/>
<dbReference type="InterPro" id="IPR013087">
    <property type="entry name" value="Znf_C2H2_type"/>
</dbReference>
<feature type="signal peptide" evidence="15">
    <location>
        <begin position="1"/>
        <end position="24"/>
    </location>
</feature>
<name>B4LIL8_DROVI</name>
<evidence type="ECO:0008006" key="20">
    <source>
        <dbReference type="Google" id="ProtNLM"/>
    </source>
</evidence>
<dbReference type="InterPro" id="IPR036236">
    <property type="entry name" value="Znf_C2H2_sf"/>
</dbReference>
<evidence type="ECO:0000313" key="18">
    <source>
        <dbReference type="EMBL" id="EDW60388.1"/>
    </source>
</evidence>
<dbReference type="GO" id="GO:0008270">
    <property type="term" value="F:zinc ion binding"/>
    <property type="evidence" value="ECO:0007669"/>
    <property type="project" value="UniProtKB-UniRule"/>
</dbReference>
<feature type="binding site" evidence="13">
    <location>
        <position position="13"/>
    </location>
    <ligand>
        <name>Zn(2+)</name>
        <dbReference type="ChEBI" id="CHEBI:29105"/>
    </ligand>
</feature>
<dbReference type="AlphaFoldDB" id="B4LIL8"/>
<keyword evidence="9" id="KW-0804">Transcription</keyword>
<proteinExistence type="inferred from homology"/>
<evidence type="ECO:0000313" key="19">
    <source>
        <dbReference type="Proteomes" id="UP000008792"/>
    </source>
</evidence>
<evidence type="ECO:0000256" key="9">
    <source>
        <dbReference type="ARBA" id="ARBA00023163"/>
    </source>
</evidence>
<dbReference type="FunFam" id="3.30.160.60:FF:000322">
    <property type="entry name" value="GDNF-inducible zinc finger protein 1"/>
    <property type="match status" value="1"/>
</dbReference>
<dbReference type="Proteomes" id="UP000008792">
    <property type="component" value="Unassembled WGS sequence"/>
</dbReference>
<dbReference type="EMBL" id="CH940648">
    <property type="protein sequence ID" value="EDW60388.1"/>
    <property type="molecule type" value="Genomic_DNA"/>
</dbReference>
<comment type="function">
    <text evidence="1">May be involved in transcriptional regulation.</text>
</comment>
<keyword evidence="4" id="KW-0677">Repeat</keyword>
<feature type="binding site" evidence="13">
    <location>
        <position position="56"/>
    </location>
    <ligand>
        <name>Zn(2+)</name>
        <dbReference type="ChEBI" id="CHEBI:29105"/>
    </ligand>
</feature>
<keyword evidence="10" id="KW-0539">Nucleus</keyword>
<dbReference type="PROSITE" id="PS50157">
    <property type="entry name" value="ZINC_FINGER_C2H2_2"/>
    <property type="match status" value="6"/>
</dbReference>
<feature type="domain" description="ZAD" evidence="17">
    <location>
        <begin position="11"/>
        <end position="80"/>
    </location>
</feature>
<evidence type="ECO:0000256" key="6">
    <source>
        <dbReference type="ARBA" id="ARBA00022833"/>
    </source>
</evidence>
<feature type="binding site" evidence="13">
    <location>
        <position position="16"/>
    </location>
    <ligand>
        <name>Zn(2+)</name>
        <dbReference type="ChEBI" id="CHEBI:29105"/>
    </ligand>
</feature>
<dbReference type="GO" id="GO:0000981">
    <property type="term" value="F:DNA-binding transcription factor activity, RNA polymerase II-specific"/>
    <property type="evidence" value="ECO:0007669"/>
    <property type="project" value="TreeGrafter"/>
</dbReference>
<evidence type="ECO:0000256" key="11">
    <source>
        <dbReference type="ARBA" id="ARBA00037948"/>
    </source>
</evidence>
<dbReference type="PROSITE" id="PS00028">
    <property type="entry name" value="ZINC_FINGER_C2H2_1"/>
    <property type="match status" value="6"/>
</dbReference>
<feature type="domain" description="C2H2-type" evidence="16">
    <location>
        <begin position="240"/>
        <end position="268"/>
    </location>
</feature>
<accession>B4LIL8</accession>
<feature type="chain" id="PRO_5002816055" description="Protein krueppel" evidence="15">
    <location>
        <begin position="25"/>
        <end position="402"/>
    </location>
</feature>
<dbReference type="HOGENOM" id="CLU_002678_94_1_1"/>
<evidence type="ECO:0000259" key="17">
    <source>
        <dbReference type="PROSITE" id="PS51915"/>
    </source>
</evidence>
<evidence type="ECO:0000256" key="13">
    <source>
        <dbReference type="PROSITE-ProRule" id="PRU01263"/>
    </source>
</evidence>
<dbReference type="FunCoup" id="B4LIL8">
    <property type="interactions" value="32"/>
</dbReference>
<feature type="binding site" evidence="13">
    <location>
        <position position="53"/>
    </location>
    <ligand>
        <name>Zn(2+)</name>
        <dbReference type="ChEBI" id="CHEBI:29105"/>
    </ligand>
</feature>
<dbReference type="SMR" id="B4LIL8"/>
<dbReference type="InterPro" id="IPR050527">
    <property type="entry name" value="Snail/Krueppel_Znf"/>
</dbReference>
<protein>
    <recommendedName>
        <fullName evidence="20">Protein krueppel</fullName>
    </recommendedName>
</protein>
<dbReference type="PROSITE" id="PS51915">
    <property type="entry name" value="ZAD"/>
    <property type="match status" value="1"/>
</dbReference>
<organism evidence="18 19">
    <name type="scientific">Drosophila virilis</name>
    <name type="common">Fruit fly</name>
    <dbReference type="NCBI Taxonomy" id="7244"/>
    <lineage>
        <taxon>Eukaryota</taxon>
        <taxon>Metazoa</taxon>
        <taxon>Ecdysozoa</taxon>
        <taxon>Arthropoda</taxon>
        <taxon>Hexapoda</taxon>
        <taxon>Insecta</taxon>
        <taxon>Pterygota</taxon>
        <taxon>Neoptera</taxon>
        <taxon>Endopterygota</taxon>
        <taxon>Diptera</taxon>
        <taxon>Brachycera</taxon>
        <taxon>Muscomorpha</taxon>
        <taxon>Ephydroidea</taxon>
        <taxon>Drosophilidae</taxon>
        <taxon>Drosophila</taxon>
    </lineage>
</organism>
<dbReference type="InterPro" id="IPR012934">
    <property type="entry name" value="Znf_AD"/>
</dbReference>
<feature type="compositionally biased region" description="Low complexity" evidence="14">
    <location>
        <begin position="193"/>
        <end position="202"/>
    </location>
</feature>